<dbReference type="GeneID" id="36406334"/>
<dbReference type="RefSeq" id="XP_024577483.1">
    <property type="nucleotide sequence ID" value="XM_024726847.1"/>
</dbReference>
<accession>A0A0P1AKG6</accession>
<dbReference type="AlphaFoldDB" id="A0A0P1AKG6"/>
<evidence type="ECO:0000313" key="2">
    <source>
        <dbReference type="Proteomes" id="UP000054928"/>
    </source>
</evidence>
<proteinExistence type="predicted"/>
<dbReference type="EMBL" id="CCYD01000524">
    <property type="protein sequence ID" value="CEG41114.1"/>
    <property type="molecule type" value="Genomic_DNA"/>
</dbReference>
<evidence type="ECO:0000313" key="1">
    <source>
        <dbReference type="EMBL" id="CEG41114.1"/>
    </source>
</evidence>
<sequence>MVFVERAGPPSVPYENKPLNFHQVELTKDDLRVTSLRVTSPHDLDALWQHDTILGRARYAANI</sequence>
<protein>
    <submittedName>
        <fullName evidence="1">Uncharacterized protein</fullName>
    </submittedName>
</protein>
<keyword evidence="2" id="KW-1185">Reference proteome</keyword>
<dbReference type="Proteomes" id="UP000054928">
    <property type="component" value="Unassembled WGS sequence"/>
</dbReference>
<reference evidence="2" key="1">
    <citation type="submission" date="2014-09" db="EMBL/GenBank/DDBJ databases">
        <authorList>
            <person name="Sharma Rahul"/>
            <person name="Thines Marco"/>
        </authorList>
    </citation>
    <scope>NUCLEOTIDE SEQUENCE [LARGE SCALE GENOMIC DNA]</scope>
</reference>
<name>A0A0P1AKG6_PLAHL</name>
<organism evidence="1 2">
    <name type="scientific">Plasmopara halstedii</name>
    <name type="common">Downy mildew of sunflower</name>
    <dbReference type="NCBI Taxonomy" id="4781"/>
    <lineage>
        <taxon>Eukaryota</taxon>
        <taxon>Sar</taxon>
        <taxon>Stramenopiles</taxon>
        <taxon>Oomycota</taxon>
        <taxon>Peronosporomycetes</taxon>
        <taxon>Peronosporales</taxon>
        <taxon>Peronosporaceae</taxon>
        <taxon>Plasmopara</taxon>
    </lineage>
</organism>